<gene>
    <name evidence="8" type="ORF">SAMN05421779_101607</name>
</gene>
<evidence type="ECO:0000313" key="8">
    <source>
        <dbReference type="EMBL" id="SIS40500.1"/>
    </source>
</evidence>
<dbReference type="STRING" id="80876.SAMN05421779_101607"/>
<reference evidence="8 9" key="1">
    <citation type="submission" date="2017-01" db="EMBL/GenBank/DDBJ databases">
        <authorList>
            <person name="Mah S.A."/>
            <person name="Swanson W.J."/>
            <person name="Moy G.W."/>
            <person name="Vacquier V.D."/>
        </authorList>
    </citation>
    <scope>NUCLEOTIDE SEQUENCE [LARGE SCALE GENOMIC DNA]</scope>
    <source>
        <strain evidence="8 9">DSM 11589</strain>
    </source>
</reference>
<evidence type="ECO:0000256" key="3">
    <source>
        <dbReference type="ARBA" id="ARBA00023004"/>
    </source>
</evidence>
<keyword evidence="6" id="KW-0732">Signal</keyword>
<feature type="chain" id="PRO_5012071534" description="Cytochrome c domain-containing protein" evidence="6">
    <location>
        <begin position="23"/>
        <end position="139"/>
    </location>
</feature>
<keyword evidence="3 4" id="KW-0408">Iron</keyword>
<dbReference type="InterPro" id="IPR009056">
    <property type="entry name" value="Cyt_c-like_dom"/>
</dbReference>
<keyword evidence="2 4" id="KW-0479">Metal-binding</keyword>
<dbReference type="GO" id="GO:0046872">
    <property type="term" value="F:metal ion binding"/>
    <property type="evidence" value="ECO:0007669"/>
    <property type="project" value="UniProtKB-KW"/>
</dbReference>
<dbReference type="GO" id="GO:0009055">
    <property type="term" value="F:electron transfer activity"/>
    <property type="evidence" value="ECO:0007669"/>
    <property type="project" value="InterPro"/>
</dbReference>
<dbReference type="SUPFAM" id="SSF46626">
    <property type="entry name" value="Cytochrome c"/>
    <property type="match status" value="1"/>
</dbReference>
<keyword evidence="9" id="KW-1185">Reference proteome</keyword>
<dbReference type="EMBL" id="FTOA01000001">
    <property type="protein sequence ID" value="SIS40500.1"/>
    <property type="molecule type" value="Genomic_DNA"/>
</dbReference>
<name>A0A1N7ITY9_9PROT</name>
<protein>
    <recommendedName>
        <fullName evidence="7">Cytochrome c domain-containing protein</fullName>
    </recommendedName>
</protein>
<evidence type="ECO:0000256" key="1">
    <source>
        <dbReference type="ARBA" id="ARBA00022617"/>
    </source>
</evidence>
<dbReference type="Proteomes" id="UP000185678">
    <property type="component" value="Unassembled WGS sequence"/>
</dbReference>
<dbReference type="RefSeq" id="WP_076398680.1">
    <property type="nucleotide sequence ID" value="NZ_FTOA01000001.1"/>
</dbReference>
<feature type="signal peptide" evidence="6">
    <location>
        <begin position="1"/>
        <end position="22"/>
    </location>
</feature>
<evidence type="ECO:0000259" key="7">
    <source>
        <dbReference type="PROSITE" id="PS51007"/>
    </source>
</evidence>
<sequence length="139" mass="14748">MRSLLIVGGLAAALVTGTAAWAAGPRDDILAALAAQAKAEQPAFTGFDAARGKTFFQSAHSGGKPDTPSCTTCHGMDPRQPGQTRAGKSIEPMAVSQQPTRFTDQEKIDKWFERNCSSVLGRACTAVEKGDFITYLSQQ</sequence>
<proteinExistence type="predicted"/>
<dbReference type="Gene3D" id="1.10.760.10">
    <property type="entry name" value="Cytochrome c-like domain"/>
    <property type="match status" value="1"/>
</dbReference>
<dbReference type="GO" id="GO:0020037">
    <property type="term" value="F:heme binding"/>
    <property type="evidence" value="ECO:0007669"/>
    <property type="project" value="InterPro"/>
</dbReference>
<evidence type="ECO:0000256" key="5">
    <source>
        <dbReference type="SAM" id="MobiDB-lite"/>
    </source>
</evidence>
<evidence type="ECO:0000313" key="9">
    <source>
        <dbReference type="Proteomes" id="UP000185678"/>
    </source>
</evidence>
<dbReference type="OrthoDB" id="5295318at2"/>
<dbReference type="InterPro" id="IPR036909">
    <property type="entry name" value="Cyt_c-like_dom_sf"/>
</dbReference>
<accession>A0A1N7ITY9</accession>
<dbReference type="Pfam" id="PF09086">
    <property type="entry name" value="DUF1924"/>
    <property type="match status" value="1"/>
</dbReference>
<feature type="domain" description="Cytochrome c" evidence="7">
    <location>
        <begin position="47"/>
        <end position="139"/>
    </location>
</feature>
<dbReference type="AlphaFoldDB" id="A0A1N7ITY9"/>
<feature type="region of interest" description="Disordered" evidence="5">
    <location>
        <begin position="58"/>
        <end position="102"/>
    </location>
</feature>
<evidence type="ECO:0000256" key="4">
    <source>
        <dbReference type="PROSITE-ProRule" id="PRU00433"/>
    </source>
</evidence>
<evidence type="ECO:0000256" key="2">
    <source>
        <dbReference type="ARBA" id="ARBA00022723"/>
    </source>
</evidence>
<dbReference type="InterPro" id="IPR015170">
    <property type="entry name" value="DUF1924_SHP"/>
</dbReference>
<keyword evidence="1 4" id="KW-0349">Heme</keyword>
<organism evidence="8 9">
    <name type="scientific">Insolitispirillum peregrinum</name>
    <dbReference type="NCBI Taxonomy" id="80876"/>
    <lineage>
        <taxon>Bacteria</taxon>
        <taxon>Pseudomonadati</taxon>
        <taxon>Pseudomonadota</taxon>
        <taxon>Alphaproteobacteria</taxon>
        <taxon>Rhodospirillales</taxon>
        <taxon>Novispirillaceae</taxon>
        <taxon>Insolitispirillum</taxon>
    </lineage>
</organism>
<dbReference type="PROSITE" id="PS51007">
    <property type="entry name" value="CYTC"/>
    <property type="match status" value="1"/>
</dbReference>
<evidence type="ECO:0000256" key="6">
    <source>
        <dbReference type="SAM" id="SignalP"/>
    </source>
</evidence>